<dbReference type="EMBL" id="JAUJYO010000006">
    <property type="protein sequence ID" value="KAK1313322.1"/>
    <property type="molecule type" value="Genomic_DNA"/>
</dbReference>
<dbReference type="EMBL" id="JAUJYO010000019">
    <property type="protein sequence ID" value="KAK1288446.1"/>
    <property type="molecule type" value="Genomic_DNA"/>
</dbReference>
<accession>A0AAV9EIQ4</accession>
<dbReference type="AlphaFoldDB" id="A0AAV9EIQ4"/>
<sequence>MSSSQTEETEFLDDHSTPLLTTSSNYTYRIFGLHKHLSVNVDTGHIDQI</sequence>
<dbReference type="Proteomes" id="UP001180020">
    <property type="component" value="Unassembled WGS sequence"/>
</dbReference>
<protein>
    <submittedName>
        <fullName evidence="4">Uncharacterized protein</fullName>
    </submittedName>
</protein>
<evidence type="ECO:0000313" key="2">
    <source>
        <dbReference type="EMBL" id="KAK1288446.1"/>
    </source>
</evidence>
<dbReference type="EMBL" id="JAUJYO010000015">
    <property type="protein sequence ID" value="KAK1297196.1"/>
    <property type="molecule type" value="Genomic_DNA"/>
</dbReference>
<keyword evidence="5" id="KW-1185">Reference proteome</keyword>
<organism evidence="4 5">
    <name type="scientific">Acorus calamus</name>
    <name type="common">Sweet flag</name>
    <dbReference type="NCBI Taxonomy" id="4465"/>
    <lineage>
        <taxon>Eukaryota</taxon>
        <taxon>Viridiplantae</taxon>
        <taxon>Streptophyta</taxon>
        <taxon>Embryophyta</taxon>
        <taxon>Tracheophyta</taxon>
        <taxon>Spermatophyta</taxon>
        <taxon>Magnoliopsida</taxon>
        <taxon>Liliopsida</taxon>
        <taxon>Acoraceae</taxon>
        <taxon>Acorus</taxon>
    </lineage>
</organism>
<proteinExistence type="predicted"/>
<reference evidence="4" key="2">
    <citation type="submission" date="2023-06" db="EMBL/GenBank/DDBJ databases">
        <authorList>
            <person name="Ma L."/>
            <person name="Liu K.-W."/>
            <person name="Li Z."/>
            <person name="Hsiao Y.-Y."/>
            <person name="Qi Y."/>
            <person name="Fu T."/>
            <person name="Tang G."/>
            <person name="Zhang D."/>
            <person name="Sun W.-H."/>
            <person name="Liu D.-K."/>
            <person name="Li Y."/>
            <person name="Chen G.-Z."/>
            <person name="Liu X.-D."/>
            <person name="Liao X.-Y."/>
            <person name="Jiang Y.-T."/>
            <person name="Yu X."/>
            <person name="Hao Y."/>
            <person name="Huang J."/>
            <person name="Zhao X.-W."/>
            <person name="Ke S."/>
            <person name="Chen Y.-Y."/>
            <person name="Wu W.-L."/>
            <person name="Hsu J.-L."/>
            <person name="Lin Y.-F."/>
            <person name="Huang M.-D."/>
            <person name="Li C.-Y."/>
            <person name="Huang L."/>
            <person name="Wang Z.-W."/>
            <person name="Zhao X."/>
            <person name="Zhong W.-Y."/>
            <person name="Peng D.-H."/>
            <person name="Ahmad S."/>
            <person name="Lan S."/>
            <person name="Zhang J.-S."/>
            <person name="Tsai W.-C."/>
            <person name="Van De Peer Y."/>
            <person name="Liu Z.-J."/>
        </authorList>
    </citation>
    <scope>NUCLEOTIDE SEQUENCE</scope>
    <source>
        <strain evidence="4">CP</strain>
        <tissue evidence="4">Leaves</tissue>
    </source>
</reference>
<evidence type="ECO:0000313" key="4">
    <source>
        <dbReference type="EMBL" id="KAK1313322.1"/>
    </source>
</evidence>
<evidence type="ECO:0000256" key="1">
    <source>
        <dbReference type="SAM" id="MobiDB-lite"/>
    </source>
</evidence>
<comment type="caution">
    <text evidence="4">The sequence shown here is derived from an EMBL/GenBank/DDBJ whole genome shotgun (WGS) entry which is preliminary data.</text>
</comment>
<gene>
    <name evidence="4" type="ORF">QJS10_CPA06g01931</name>
    <name evidence="3" type="ORF">QJS10_CPB15g01748</name>
    <name evidence="2" type="ORF">QJS10_CPB19g00671</name>
</gene>
<reference evidence="4" key="1">
    <citation type="journal article" date="2023" name="Nat. Commun.">
        <title>Diploid and tetraploid genomes of Acorus and the evolution of monocots.</title>
        <authorList>
            <person name="Ma L."/>
            <person name="Liu K.W."/>
            <person name="Li Z."/>
            <person name="Hsiao Y.Y."/>
            <person name="Qi Y."/>
            <person name="Fu T."/>
            <person name="Tang G.D."/>
            <person name="Zhang D."/>
            <person name="Sun W.H."/>
            <person name="Liu D.K."/>
            <person name="Li Y."/>
            <person name="Chen G.Z."/>
            <person name="Liu X.D."/>
            <person name="Liao X.Y."/>
            <person name="Jiang Y.T."/>
            <person name="Yu X."/>
            <person name="Hao Y."/>
            <person name="Huang J."/>
            <person name="Zhao X.W."/>
            <person name="Ke S."/>
            <person name="Chen Y.Y."/>
            <person name="Wu W.L."/>
            <person name="Hsu J.L."/>
            <person name="Lin Y.F."/>
            <person name="Huang M.D."/>
            <person name="Li C.Y."/>
            <person name="Huang L."/>
            <person name="Wang Z.W."/>
            <person name="Zhao X."/>
            <person name="Zhong W.Y."/>
            <person name="Peng D.H."/>
            <person name="Ahmad S."/>
            <person name="Lan S."/>
            <person name="Zhang J.S."/>
            <person name="Tsai W.C."/>
            <person name="Van de Peer Y."/>
            <person name="Liu Z.J."/>
        </authorList>
    </citation>
    <scope>NUCLEOTIDE SEQUENCE</scope>
    <source>
        <strain evidence="4">CP</strain>
    </source>
</reference>
<evidence type="ECO:0000313" key="5">
    <source>
        <dbReference type="Proteomes" id="UP001180020"/>
    </source>
</evidence>
<name>A0AAV9EIQ4_ACOCL</name>
<feature type="region of interest" description="Disordered" evidence="1">
    <location>
        <begin position="1"/>
        <end position="21"/>
    </location>
</feature>
<evidence type="ECO:0000313" key="3">
    <source>
        <dbReference type="EMBL" id="KAK1297196.1"/>
    </source>
</evidence>